<feature type="domain" description="Major facilitator superfamily (MFS) profile" evidence="8">
    <location>
        <begin position="9"/>
        <end position="403"/>
    </location>
</feature>
<evidence type="ECO:0000313" key="10">
    <source>
        <dbReference type="Proteomes" id="UP000030653"/>
    </source>
</evidence>
<dbReference type="PANTHER" id="PTHR23501">
    <property type="entry name" value="MAJOR FACILITATOR SUPERFAMILY"/>
    <property type="match status" value="1"/>
</dbReference>
<feature type="transmembrane region" description="Helical" evidence="6">
    <location>
        <begin position="163"/>
        <end position="181"/>
    </location>
</feature>
<keyword evidence="2" id="KW-0813">Transport</keyword>
<feature type="chain" id="PRO_5004067420" evidence="7">
    <location>
        <begin position="22"/>
        <end position="403"/>
    </location>
</feature>
<evidence type="ECO:0000256" key="2">
    <source>
        <dbReference type="ARBA" id="ARBA00022448"/>
    </source>
</evidence>
<evidence type="ECO:0000256" key="3">
    <source>
        <dbReference type="ARBA" id="ARBA00022692"/>
    </source>
</evidence>
<gene>
    <name evidence="9" type="ORF">DACRYDRAFT_66308</name>
</gene>
<comment type="subcellular location">
    <subcellularLocation>
        <location evidence="1">Endomembrane system</location>
        <topology evidence="1">Multi-pass membrane protein</topology>
    </subcellularLocation>
</comment>
<dbReference type="InterPro" id="IPR036259">
    <property type="entry name" value="MFS_trans_sf"/>
</dbReference>
<evidence type="ECO:0000256" key="4">
    <source>
        <dbReference type="ARBA" id="ARBA00022989"/>
    </source>
</evidence>
<dbReference type="InterPro" id="IPR020846">
    <property type="entry name" value="MFS_dom"/>
</dbReference>
<dbReference type="GO" id="GO:0005886">
    <property type="term" value="C:plasma membrane"/>
    <property type="evidence" value="ECO:0007669"/>
    <property type="project" value="TreeGrafter"/>
</dbReference>
<dbReference type="EMBL" id="JH795862">
    <property type="protein sequence ID" value="EJU02249.1"/>
    <property type="molecule type" value="Genomic_DNA"/>
</dbReference>
<dbReference type="Gene3D" id="1.20.1720.10">
    <property type="entry name" value="Multidrug resistance protein D"/>
    <property type="match status" value="1"/>
</dbReference>
<organism evidence="9 10">
    <name type="scientific">Dacryopinax primogenitus (strain DJM 731)</name>
    <name type="common">Brown rot fungus</name>
    <dbReference type="NCBI Taxonomy" id="1858805"/>
    <lineage>
        <taxon>Eukaryota</taxon>
        <taxon>Fungi</taxon>
        <taxon>Dikarya</taxon>
        <taxon>Basidiomycota</taxon>
        <taxon>Agaricomycotina</taxon>
        <taxon>Dacrymycetes</taxon>
        <taxon>Dacrymycetales</taxon>
        <taxon>Dacrymycetaceae</taxon>
        <taxon>Dacryopinax</taxon>
    </lineage>
</organism>
<dbReference type="PANTHER" id="PTHR23501:SF191">
    <property type="entry name" value="VACUOLAR BASIC AMINO ACID TRANSPORTER 4"/>
    <property type="match status" value="1"/>
</dbReference>
<sequence>MTHWELQLTFFSLSMTGFLSALDSSIIVTAMPTIASEFNSLSQQQSIALAYLLTSTVFQPLFGRATNLFGSRSVLFTSVFIFELGSLLCAVAQNFVWLCCARAIAGIGSVGLNVTIMVAVSQIVPIKERGRYMGIIYARLVVSTVFGPLIGGGLVQWNWRWCFYINLILAVPAVGILLAYARKLPHNTKPNVTWRDVDIGGIALVAAFTVALALGFNWGGVVYEWNSPLIISLVVVGFVLVPTFVFWEIKVAPFPLIPMHMFKYRNVTAGVVNNFFSSVSLQGIFIYLPSYYQIVRHDAQIISGLDILPYAMPVLFVSTACGWVISKTGHVPGYLWLGGAINLAGIGLLTLMNGTHPRWVEYVLLFLAGVGAGFLMQTITISAQSEVGKDLIATVTTMTLWSR</sequence>
<evidence type="ECO:0000256" key="1">
    <source>
        <dbReference type="ARBA" id="ARBA00004127"/>
    </source>
</evidence>
<keyword evidence="3 6" id="KW-0812">Transmembrane</keyword>
<feature type="transmembrane region" description="Helical" evidence="6">
    <location>
        <begin position="333"/>
        <end position="353"/>
    </location>
</feature>
<proteinExistence type="predicted"/>
<feature type="signal peptide" evidence="7">
    <location>
        <begin position="1"/>
        <end position="21"/>
    </location>
</feature>
<dbReference type="Pfam" id="PF07690">
    <property type="entry name" value="MFS_1"/>
    <property type="match status" value="1"/>
</dbReference>
<dbReference type="HOGENOM" id="CLU_000960_22_0_1"/>
<dbReference type="InterPro" id="IPR011701">
    <property type="entry name" value="MFS"/>
</dbReference>
<feature type="transmembrane region" description="Helical" evidence="6">
    <location>
        <begin position="267"/>
        <end position="287"/>
    </location>
</feature>
<dbReference type="GO" id="GO:0022857">
    <property type="term" value="F:transmembrane transporter activity"/>
    <property type="evidence" value="ECO:0007669"/>
    <property type="project" value="InterPro"/>
</dbReference>
<dbReference type="SUPFAM" id="SSF103473">
    <property type="entry name" value="MFS general substrate transporter"/>
    <property type="match status" value="1"/>
</dbReference>
<dbReference type="RefSeq" id="XP_040629146.1">
    <property type="nucleotide sequence ID" value="XM_040775810.1"/>
</dbReference>
<dbReference type="OMA" id="THINTHE"/>
<protein>
    <submittedName>
        <fullName evidence="9">MFS general substrate transporter</fullName>
    </submittedName>
</protein>
<dbReference type="Gene3D" id="1.20.1250.20">
    <property type="entry name" value="MFS general substrate transporter like domains"/>
    <property type="match status" value="1"/>
</dbReference>
<keyword evidence="4 6" id="KW-1133">Transmembrane helix</keyword>
<feature type="transmembrane region" description="Helical" evidence="6">
    <location>
        <begin position="229"/>
        <end position="247"/>
    </location>
</feature>
<dbReference type="OrthoDB" id="10021397at2759"/>
<evidence type="ECO:0000313" key="9">
    <source>
        <dbReference type="EMBL" id="EJU02249.1"/>
    </source>
</evidence>
<feature type="transmembrane region" description="Helical" evidence="6">
    <location>
        <begin position="74"/>
        <end position="97"/>
    </location>
</feature>
<feature type="transmembrane region" description="Helical" evidence="6">
    <location>
        <begin position="359"/>
        <end position="376"/>
    </location>
</feature>
<name>M5G0I6_DACPD</name>
<keyword evidence="7" id="KW-0732">Signal</keyword>
<dbReference type="PROSITE" id="PS50850">
    <property type="entry name" value="MFS"/>
    <property type="match status" value="1"/>
</dbReference>
<evidence type="ECO:0000256" key="7">
    <source>
        <dbReference type="SAM" id="SignalP"/>
    </source>
</evidence>
<feature type="transmembrane region" description="Helical" evidence="6">
    <location>
        <begin position="103"/>
        <end position="124"/>
    </location>
</feature>
<dbReference type="AlphaFoldDB" id="M5G0I6"/>
<dbReference type="Proteomes" id="UP000030653">
    <property type="component" value="Unassembled WGS sequence"/>
</dbReference>
<feature type="transmembrane region" description="Helical" evidence="6">
    <location>
        <begin position="307"/>
        <end position="326"/>
    </location>
</feature>
<keyword evidence="5 6" id="KW-0472">Membrane</keyword>
<evidence type="ECO:0000256" key="5">
    <source>
        <dbReference type="ARBA" id="ARBA00023136"/>
    </source>
</evidence>
<feature type="non-terminal residue" evidence="9">
    <location>
        <position position="1"/>
    </location>
</feature>
<evidence type="ECO:0000259" key="8">
    <source>
        <dbReference type="PROSITE" id="PS50850"/>
    </source>
</evidence>
<feature type="transmembrane region" description="Helical" evidence="6">
    <location>
        <begin position="202"/>
        <end position="223"/>
    </location>
</feature>
<evidence type="ECO:0000256" key="6">
    <source>
        <dbReference type="SAM" id="Phobius"/>
    </source>
</evidence>
<keyword evidence="10" id="KW-1185">Reference proteome</keyword>
<dbReference type="GeneID" id="63690872"/>
<feature type="transmembrane region" description="Helical" evidence="6">
    <location>
        <begin position="136"/>
        <end position="157"/>
    </location>
</feature>
<accession>M5G0I6</accession>
<reference evidence="9 10" key="1">
    <citation type="journal article" date="2012" name="Science">
        <title>The Paleozoic origin of enzymatic lignin decomposition reconstructed from 31 fungal genomes.</title>
        <authorList>
            <person name="Floudas D."/>
            <person name="Binder M."/>
            <person name="Riley R."/>
            <person name="Barry K."/>
            <person name="Blanchette R.A."/>
            <person name="Henrissat B."/>
            <person name="Martinez A.T."/>
            <person name="Otillar R."/>
            <person name="Spatafora J.W."/>
            <person name="Yadav J.S."/>
            <person name="Aerts A."/>
            <person name="Benoit I."/>
            <person name="Boyd A."/>
            <person name="Carlson A."/>
            <person name="Copeland A."/>
            <person name="Coutinho P.M."/>
            <person name="de Vries R.P."/>
            <person name="Ferreira P."/>
            <person name="Findley K."/>
            <person name="Foster B."/>
            <person name="Gaskell J."/>
            <person name="Glotzer D."/>
            <person name="Gorecki P."/>
            <person name="Heitman J."/>
            <person name="Hesse C."/>
            <person name="Hori C."/>
            <person name="Igarashi K."/>
            <person name="Jurgens J.A."/>
            <person name="Kallen N."/>
            <person name="Kersten P."/>
            <person name="Kohler A."/>
            <person name="Kuees U."/>
            <person name="Kumar T.K.A."/>
            <person name="Kuo A."/>
            <person name="LaButti K."/>
            <person name="Larrondo L.F."/>
            <person name="Lindquist E."/>
            <person name="Ling A."/>
            <person name="Lombard V."/>
            <person name="Lucas S."/>
            <person name="Lundell T."/>
            <person name="Martin R."/>
            <person name="McLaughlin D.J."/>
            <person name="Morgenstern I."/>
            <person name="Morin E."/>
            <person name="Murat C."/>
            <person name="Nagy L.G."/>
            <person name="Nolan M."/>
            <person name="Ohm R.A."/>
            <person name="Patyshakuliyeva A."/>
            <person name="Rokas A."/>
            <person name="Ruiz-Duenas F.J."/>
            <person name="Sabat G."/>
            <person name="Salamov A."/>
            <person name="Samejima M."/>
            <person name="Schmutz J."/>
            <person name="Slot J.C."/>
            <person name="St John F."/>
            <person name="Stenlid J."/>
            <person name="Sun H."/>
            <person name="Sun S."/>
            <person name="Syed K."/>
            <person name="Tsang A."/>
            <person name="Wiebenga A."/>
            <person name="Young D."/>
            <person name="Pisabarro A."/>
            <person name="Eastwood D.C."/>
            <person name="Martin F."/>
            <person name="Cullen D."/>
            <person name="Grigoriev I.V."/>
            <person name="Hibbett D.S."/>
        </authorList>
    </citation>
    <scope>NUCLEOTIDE SEQUENCE [LARGE SCALE GENOMIC DNA]</scope>
    <source>
        <strain evidence="9 10">DJM-731 SS1</strain>
    </source>
</reference>
<dbReference type="PRINTS" id="PR01036">
    <property type="entry name" value="TCRTETB"/>
</dbReference>
<dbReference type="GO" id="GO:0012505">
    <property type="term" value="C:endomembrane system"/>
    <property type="evidence" value="ECO:0007669"/>
    <property type="project" value="UniProtKB-SubCell"/>
</dbReference>